<accession>A0A397DR94</accession>
<sequence length="230" mass="26456">MEQTRDDPTYFYDDGRARLEELQTQIAFADVEATELEQRLVQKTKEMLVADLRLSSATAPPLEKHCPTSPRDALRKTFRKCDDAAAIPPETSLFTMLVSEKLAHLQALQQRRLDLVDMLMTREATLQALEDHLARIDKELADIGHAPTSDPESGQWERYHPTNAYRSNTKPNTLYPLWEEPFVFTPIESMSTRVCITVMDDKKTADRHEKLGDTSIELRSLLDQKRRVAW</sequence>
<evidence type="ECO:0000313" key="3">
    <source>
        <dbReference type="EMBL" id="RHY67000.1"/>
    </source>
</evidence>
<organism evidence="3 4">
    <name type="scientific">Aphanomyces astaci</name>
    <name type="common">Crayfish plague agent</name>
    <dbReference type="NCBI Taxonomy" id="112090"/>
    <lineage>
        <taxon>Eukaryota</taxon>
        <taxon>Sar</taxon>
        <taxon>Stramenopiles</taxon>
        <taxon>Oomycota</taxon>
        <taxon>Saprolegniomycetes</taxon>
        <taxon>Saprolegniales</taxon>
        <taxon>Verrucalvaceae</taxon>
        <taxon>Aphanomyces</taxon>
    </lineage>
</organism>
<dbReference type="PROSITE" id="PS50004">
    <property type="entry name" value="C2"/>
    <property type="match status" value="1"/>
</dbReference>
<dbReference type="InterPro" id="IPR000008">
    <property type="entry name" value="C2_dom"/>
</dbReference>
<name>A0A397DR94_APHAT</name>
<dbReference type="SUPFAM" id="SSF49562">
    <property type="entry name" value="C2 domain (Calcium/lipid-binding domain, CaLB)"/>
    <property type="match status" value="1"/>
</dbReference>
<protein>
    <recommendedName>
        <fullName evidence="2">C2 domain-containing protein</fullName>
    </recommendedName>
</protein>
<reference evidence="3 4" key="1">
    <citation type="submission" date="2018-08" db="EMBL/GenBank/DDBJ databases">
        <title>Aphanomyces genome sequencing and annotation.</title>
        <authorList>
            <person name="Minardi D."/>
            <person name="Oidtmann B."/>
            <person name="Van Der Giezen M."/>
            <person name="Studholme D.J."/>
        </authorList>
    </citation>
    <scope>NUCLEOTIDE SEQUENCE [LARGE SCALE GENOMIC DNA]</scope>
    <source>
        <strain evidence="3 4">SA</strain>
    </source>
</reference>
<dbReference type="CDD" id="cd00030">
    <property type="entry name" value="C2"/>
    <property type="match status" value="1"/>
</dbReference>
<evidence type="ECO:0000256" key="1">
    <source>
        <dbReference type="SAM" id="Coils"/>
    </source>
</evidence>
<dbReference type="VEuPathDB" id="FungiDB:H257_08497"/>
<dbReference type="Gene3D" id="2.60.40.150">
    <property type="entry name" value="C2 domain"/>
    <property type="match status" value="1"/>
</dbReference>
<feature type="coiled-coil region" evidence="1">
    <location>
        <begin position="19"/>
        <end position="46"/>
    </location>
</feature>
<proteinExistence type="predicted"/>
<dbReference type="EMBL" id="QUTC01004013">
    <property type="protein sequence ID" value="RHY67000.1"/>
    <property type="molecule type" value="Genomic_DNA"/>
</dbReference>
<keyword evidence="1" id="KW-0175">Coiled coil</keyword>
<dbReference type="Pfam" id="PF00168">
    <property type="entry name" value="C2"/>
    <property type="match status" value="1"/>
</dbReference>
<feature type="domain" description="C2" evidence="2">
    <location>
        <begin position="88"/>
        <end position="230"/>
    </location>
</feature>
<dbReference type="Proteomes" id="UP000265716">
    <property type="component" value="Unassembled WGS sequence"/>
</dbReference>
<gene>
    <name evidence="3" type="ORF">DYB38_002017</name>
</gene>
<dbReference type="AlphaFoldDB" id="A0A397DR94"/>
<dbReference type="InterPro" id="IPR035892">
    <property type="entry name" value="C2_domain_sf"/>
</dbReference>
<evidence type="ECO:0000259" key="2">
    <source>
        <dbReference type="PROSITE" id="PS50004"/>
    </source>
</evidence>
<evidence type="ECO:0000313" key="4">
    <source>
        <dbReference type="Proteomes" id="UP000265716"/>
    </source>
</evidence>
<comment type="caution">
    <text evidence="3">The sequence shown here is derived from an EMBL/GenBank/DDBJ whole genome shotgun (WGS) entry which is preliminary data.</text>
</comment>